<dbReference type="Proteomes" id="UP000309038">
    <property type="component" value="Unassembled WGS sequence"/>
</dbReference>
<name>A0A4S4KHQ3_9APHY</name>
<keyword evidence="2" id="KW-1185">Reference proteome</keyword>
<evidence type="ECO:0000313" key="1">
    <source>
        <dbReference type="EMBL" id="THG96069.1"/>
    </source>
</evidence>
<organism evidence="1 2">
    <name type="scientific">Hermanssonia centrifuga</name>
    <dbReference type="NCBI Taxonomy" id="98765"/>
    <lineage>
        <taxon>Eukaryota</taxon>
        <taxon>Fungi</taxon>
        <taxon>Dikarya</taxon>
        <taxon>Basidiomycota</taxon>
        <taxon>Agaricomycotina</taxon>
        <taxon>Agaricomycetes</taxon>
        <taxon>Polyporales</taxon>
        <taxon>Meruliaceae</taxon>
        <taxon>Hermanssonia</taxon>
    </lineage>
</organism>
<evidence type="ECO:0008006" key="3">
    <source>
        <dbReference type="Google" id="ProtNLM"/>
    </source>
</evidence>
<accession>A0A4S4KHQ3</accession>
<sequence length="79" mass="8975">MHIMLEVLEEIVHSGVLESGAHIAEKLGEMKEQLKTQVLRLRELRSKKVEEPDAFYGVVDMELHNVDVITDGSMAPFTR</sequence>
<dbReference type="AlphaFoldDB" id="A0A4S4KHQ3"/>
<protein>
    <recommendedName>
        <fullName evidence="3">Rx N-terminal domain-containing protein</fullName>
    </recommendedName>
</protein>
<gene>
    <name evidence="1" type="ORF">EW026_g5696</name>
</gene>
<comment type="caution">
    <text evidence="1">The sequence shown here is derived from an EMBL/GenBank/DDBJ whole genome shotgun (WGS) entry which is preliminary data.</text>
</comment>
<proteinExistence type="predicted"/>
<dbReference type="EMBL" id="SGPJ01000264">
    <property type="protein sequence ID" value="THG96069.1"/>
    <property type="molecule type" value="Genomic_DNA"/>
</dbReference>
<evidence type="ECO:0000313" key="2">
    <source>
        <dbReference type="Proteomes" id="UP000309038"/>
    </source>
</evidence>
<reference evidence="1 2" key="1">
    <citation type="submission" date="2019-02" db="EMBL/GenBank/DDBJ databases">
        <title>Genome sequencing of the rare red list fungi Phlebia centrifuga.</title>
        <authorList>
            <person name="Buettner E."/>
            <person name="Kellner H."/>
        </authorList>
    </citation>
    <scope>NUCLEOTIDE SEQUENCE [LARGE SCALE GENOMIC DNA]</scope>
    <source>
        <strain evidence="1 2">DSM 108282</strain>
    </source>
</reference>